<dbReference type="PANTHER" id="PTHR31373:SF27">
    <property type="entry name" value="TROVE DOMAIN-CONTAINING PROTEIN"/>
    <property type="match status" value="1"/>
</dbReference>
<proteinExistence type="predicted"/>
<feature type="domain" description="DUF2828" evidence="1">
    <location>
        <begin position="248"/>
        <end position="508"/>
    </location>
</feature>
<dbReference type="InterPro" id="IPR036465">
    <property type="entry name" value="vWFA_dom_sf"/>
</dbReference>
<protein>
    <recommendedName>
        <fullName evidence="5">DUF2828 domain-containing protein</fullName>
    </recommendedName>
</protein>
<reference evidence="3 4" key="1">
    <citation type="submission" date="2019-10" db="EMBL/GenBank/DDBJ databases">
        <authorList>
            <person name="Palmer J.M."/>
        </authorList>
    </citation>
    <scope>NUCLEOTIDE SEQUENCE [LARGE SCALE GENOMIC DNA]</scope>
    <source>
        <strain evidence="3 4">TWF694</strain>
    </source>
</reference>
<dbReference type="InterPro" id="IPR056690">
    <property type="entry name" value="DUF7788"/>
</dbReference>
<dbReference type="PIRSF" id="PIRSF015417">
    <property type="entry name" value="T31B5_30_vWA"/>
    <property type="match status" value="1"/>
</dbReference>
<evidence type="ECO:0000313" key="3">
    <source>
        <dbReference type="EMBL" id="KAK6537242.1"/>
    </source>
</evidence>
<dbReference type="SUPFAM" id="SSF53300">
    <property type="entry name" value="vWA-like"/>
    <property type="match status" value="1"/>
</dbReference>
<dbReference type="InterPro" id="IPR058580">
    <property type="entry name" value="DUF2828"/>
</dbReference>
<dbReference type="InterPro" id="IPR011205">
    <property type="entry name" value="UCP015417_vWA"/>
</dbReference>
<feature type="domain" description="DUF2828" evidence="1">
    <location>
        <begin position="99"/>
        <end position="235"/>
    </location>
</feature>
<organism evidence="3 4">
    <name type="scientific">Orbilia ellipsospora</name>
    <dbReference type="NCBI Taxonomy" id="2528407"/>
    <lineage>
        <taxon>Eukaryota</taxon>
        <taxon>Fungi</taxon>
        <taxon>Dikarya</taxon>
        <taxon>Ascomycota</taxon>
        <taxon>Pezizomycotina</taxon>
        <taxon>Orbiliomycetes</taxon>
        <taxon>Orbiliales</taxon>
        <taxon>Orbiliaceae</taxon>
        <taxon>Orbilia</taxon>
    </lineage>
</organism>
<accession>A0AAV9X582</accession>
<evidence type="ECO:0000313" key="4">
    <source>
        <dbReference type="Proteomes" id="UP001365542"/>
    </source>
</evidence>
<dbReference type="Proteomes" id="UP001365542">
    <property type="component" value="Unassembled WGS sequence"/>
</dbReference>
<dbReference type="Pfam" id="PF11443">
    <property type="entry name" value="DUF2828"/>
    <property type="match status" value="2"/>
</dbReference>
<evidence type="ECO:0000259" key="2">
    <source>
        <dbReference type="Pfam" id="PF25043"/>
    </source>
</evidence>
<keyword evidence="4" id="KW-1185">Reference proteome</keyword>
<name>A0AAV9X582_9PEZI</name>
<evidence type="ECO:0008006" key="5">
    <source>
        <dbReference type="Google" id="ProtNLM"/>
    </source>
</evidence>
<gene>
    <name evidence="3" type="ORF">TWF694_011439</name>
</gene>
<sequence length="793" mass="90712">MHPTPASLLFSQLFRRLWFNNITRYFNRSKMNPNNNLHLTSQIVTLPHLPELYNPRYLDILLPPRVSSQASASSTKDAASVPSNPMMSALEDTANRTRTENMAPAYRSTGDALLDAFHRPTASDSPEVINRYLAPAWEKDPETALRIIFYLRSIHDGKNDKSLFYRAWYWLYTHHPRTAIYNLKELVALNCHRKSKPKRGEQEQRVLPGMSHGYWKDLLNILCLATTTRLGTSDHFNLGNGVRLKSYQGVYSRKSRQAERYEKLCLLLEGDKKYRALYIAVARLFAEQLEKDNEIASKIEVTKDKKERSLLEWQLSLAGKWAPTPGCAHDRITNISTAISQLLHANRQAYTLDYPSSLAAYDHLAPLMANQATVIRSFFQRWVLSPLRAAAKVPEPLMASKRWGEIVYNRVPAVCMQQNSERFYRHDHDRFAKYMHDVMVGKKTISGATLLPHEIIMRLLEYDADTLGLRPQQNEMDKVKVDFYKSQANVAISQWKALVDRLKESGNIDNAIAVCDVSGSMGYLNDFGNRKKPQPIFPAIAMSMLLATLAKPPFNSGFITFSATPEFLKIKDLNDLVATVRDMADAPWGMNTDLQAVFTKLLLPLAKQNNVKKEDMIKRLFVFSDMQFDEAADSEIGDRWNTNYGDRWNTNYDLIKKEYEDAGYDVPEIVFWDLGKFDTVEADSERKGVAMMKGFSGSMMKVFLGDEEEDEDIVMVDGEDKEDGDMVVVCEATEEDKRMTPIKIMRKAVMRKSFDGLKVLEDGDFYSAGLEWRSRSDLGSQKRPRKPWTRQGQ</sequence>
<dbReference type="Gene3D" id="3.40.50.410">
    <property type="entry name" value="von Willebrand factor, type A domain"/>
    <property type="match status" value="1"/>
</dbReference>
<dbReference type="PANTHER" id="PTHR31373">
    <property type="entry name" value="OS06G0652100 PROTEIN"/>
    <property type="match status" value="1"/>
</dbReference>
<dbReference type="AlphaFoldDB" id="A0AAV9X582"/>
<dbReference type="EMBL" id="JAVHJO010000009">
    <property type="protein sequence ID" value="KAK6537242.1"/>
    <property type="molecule type" value="Genomic_DNA"/>
</dbReference>
<evidence type="ECO:0000259" key="1">
    <source>
        <dbReference type="Pfam" id="PF11443"/>
    </source>
</evidence>
<feature type="domain" description="DUF7788" evidence="2">
    <location>
        <begin position="510"/>
        <end position="749"/>
    </location>
</feature>
<dbReference type="Pfam" id="PF25043">
    <property type="entry name" value="DUF7788"/>
    <property type="match status" value="1"/>
</dbReference>
<comment type="caution">
    <text evidence="3">The sequence shown here is derived from an EMBL/GenBank/DDBJ whole genome shotgun (WGS) entry which is preliminary data.</text>
</comment>